<dbReference type="RefSeq" id="WP_266085244.1">
    <property type="nucleotide sequence ID" value="NZ_RKLV01000001.1"/>
</dbReference>
<evidence type="ECO:0000256" key="1">
    <source>
        <dbReference type="SAM" id="Phobius"/>
    </source>
</evidence>
<keyword evidence="3" id="KW-1185">Reference proteome</keyword>
<evidence type="ECO:0000313" key="2">
    <source>
        <dbReference type="EMBL" id="MCX2817773.1"/>
    </source>
</evidence>
<keyword evidence="1" id="KW-0812">Transmembrane</keyword>
<keyword evidence="1" id="KW-1133">Transmembrane helix</keyword>
<feature type="transmembrane region" description="Helical" evidence="1">
    <location>
        <begin position="36"/>
        <end position="53"/>
    </location>
</feature>
<keyword evidence="1" id="KW-0472">Membrane</keyword>
<dbReference type="AlphaFoldDB" id="A0A9Q4C1K0"/>
<proteinExistence type="predicted"/>
<comment type="caution">
    <text evidence="2">The sequence shown here is derived from an EMBL/GenBank/DDBJ whole genome shotgun (WGS) entry which is preliminary data.</text>
</comment>
<dbReference type="Proteomes" id="UP001149411">
    <property type="component" value="Unassembled WGS sequence"/>
</dbReference>
<dbReference type="EMBL" id="RKLV01000001">
    <property type="protein sequence ID" value="MCX2817773.1"/>
    <property type="molecule type" value="Genomic_DNA"/>
</dbReference>
<feature type="transmembrane region" description="Helical" evidence="1">
    <location>
        <begin position="12"/>
        <end position="30"/>
    </location>
</feature>
<organism evidence="2 3">
    <name type="scientific">Halorutilus salinus</name>
    <dbReference type="NCBI Taxonomy" id="2487751"/>
    <lineage>
        <taxon>Archaea</taxon>
        <taxon>Methanobacteriati</taxon>
        <taxon>Methanobacteriota</taxon>
        <taxon>Stenosarchaea group</taxon>
        <taxon>Halobacteria</taxon>
        <taxon>Halorutilales</taxon>
        <taxon>Halorutilaceae</taxon>
        <taxon>Halorutilus</taxon>
    </lineage>
</organism>
<name>A0A9Q4C1K0_9EURY</name>
<reference evidence="2" key="1">
    <citation type="submission" date="2022-09" db="EMBL/GenBank/DDBJ databases">
        <title>Haloadaptaus new haloarchaeum isolated from saline soil.</title>
        <authorList>
            <person name="Duran-Viseras A."/>
            <person name="Sanchez-Porro C."/>
            <person name="Ventosa A."/>
        </authorList>
    </citation>
    <scope>NUCLEOTIDE SEQUENCE</scope>
    <source>
        <strain evidence="2">F3-133</strain>
    </source>
</reference>
<gene>
    <name evidence="2" type="ORF">EGH25_00135</name>
</gene>
<evidence type="ECO:0000313" key="3">
    <source>
        <dbReference type="Proteomes" id="UP001149411"/>
    </source>
</evidence>
<protein>
    <submittedName>
        <fullName evidence="2">Uncharacterized protein</fullName>
    </submittedName>
</protein>
<accession>A0A9Q4C1K0</accession>
<sequence>MFDSGGHTTRFYIDVLYGVLFFSAFVSLVYDMNTVVAGFTGGLVAGYFLHVWGKMETYEAKVEETVSAEAERQVSTEVDEQVGDVRKRVEGGVEEHVQEKVEERVEERVEEFVDKKVEERVDEIRDGGA</sequence>